<dbReference type="AlphaFoldDB" id="K6ZPQ7"/>
<organism evidence="1 2">
    <name type="scientific">Paraglaciecola psychrophila 170</name>
    <dbReference type="NCBI Taxonomy" id="1129794"/>
    <lineage>
        <taxon>Bacteria</taxon>
        <taxon>Pseudomonadati</taxon>
        <taxon>Pseudomonadota</taxon>
        <taxon>Gammaproteobacteria</taxon>
        <taxon>Alteromonadales</taxon>
        <taxon>Alteromonadaceae</taxon>
        <taxon>Paraglaciecola</taxon>
    </lineage>
</organism>
<accession>K6ZPQ7</accession>
<proteinExistence type="predicted"/>
<name>K6ZPQ7_9ALTE</name>
<gene>
    <name evidence="1" type="ORF">C427_2262</name>
</gene>
<evidence type="ECO:0000313" key="1">
    <source>
        <dbReference type="EMBL" id="AGH44371.1"/>
    </source>
</evidence>
<dbReference type="STRING" id="1129794.C427_2262"/>
<sequence length="38" mass="4387">MNGRFIDATDTISEDVDIRIVTSRDNEGAEFIHHSWTH</sequence>
<dbReference type="Proteomes" id="UP000011864">
    <property type="component" value="Chromosome"/>
</dbReference>
<protein>
    <submittedName>
        <fullName evidence="1">Uncharacterized protein</fullName>
    </submittedName>
</protein>
<dbReference type="PATRIC" id="fig|1129794.4.peg.2239"/>
<dbReference type="EMBL" id="CP003837">
    <property type="protein sequence ID" value="AGH44371.1"/>
    <property type="molecule type" value="Genomic_DNA"/>
</dbReference>
<dbReference type="KEGG" id="gps:C427_2262"/>
<evidence type="ECO:0000313" key="2">
    <source>
        <dbReference type="Proteomes" id="UP000011864"/>
    </source>
</evidence>
<dbReference type="HOGENOM" id="CLU_3331186_0_0_6"/>
<keyword evidence="2" id="KW-1185">Reference proteome</keyword>
<reference evidence="1 2" key="1">
    <citation type="journal article" date="2013" name="Genome Announc.">
        <title>Complete Genome Sequence of Glaciecola psychrophila Strain 170T.</title>
        <authorList>
            <person name="Yin J."/>
            <person name="Chen J."/>
            <person name="Liu G."/>
            <person name="Yu Y."/>
            <person name="Song L."/>
            <person name="Wang X."/>
            <person name="Qu X."/>
        </authorList>
    </citation>
    <scope>NUCLEOTIDE SEQUENCE [LARGE SCALE GENOMIC DNA]</scope>
    <source>
        <strain evidence="1 2">170</strain>
    </source>
</reference>